<evidence type="ECO:0000313" key="3">
    <source>
        <dbReference type="EMBL" id="QHS95368.1"/>
    </source>
</evidence>
<accession>A0A6C0BVC6</accession>
<evidence type="ECO:0000259" key="2">
    <source>
        <dbReference type="PROSITE" id="PS50802"/>
    </source>
</evidence>
<feature type="region of interest" description="Disordered" evidence="1">
    <location>
        <begin position="303"/>
        <end position="352"/>
    </location>
</feature>
<dbReference type="CDD" id="cd22744">
    <property type="entry name" value="OTU"/>
    <property type="match status" value="1"/>
</dbReference>
<proteinExistence type="predicted"/>
<dbReference type="InterPro" id="IPR038765">
    <property type="entry name" value="Papain-like_cys_pep_sf"/>
</dbReference>
<dbReference type="InterPro" id="IPR003323">
    <property type="entry name" value="OTU_dom"/>
</dbReference>
<name>A0A6C0BVC6_9ZZZZ</name>
<dbReference type="PROSITE" id="PS50802">
    <property type="entry name" value="OTU"/>
    <property type="match status" value="1"/>
</dbReference>
<organism evidence="3">
    <name type="scientific">viral metagenome</name>
    <dbReference type="NCBI Taxonomy" id="1070528"/>
    <lineage>
        <taxon>unclassified sequences</taxon>
        <taxon>metagenomes</taxon>
        <taxon>organismal metagenomes</taxon>
    </lineage>
</organism>
<feature type="domain" description="OTU" evidence="2">
    <location>
        <begin position="6"/>
        <end position="180"/>
    </location>
</feature>
<sequence length="352" mass="40818">MDPSKFIKIPVPGDGGCFYHSISWLYTLKKLLDRARRTDRKQVVSNISRDDVIELSKNYRDLSIDWMKENLDKWHHPVIGLSLRQLIEIEVDEDPTLNSVNDYLQKMRDYEEYAGNLEVTAMGNVLQTSIEILTLNDSKLVTVPNAKYTHPDSDEILYVYHNVGEGVSEGLRHYEPLFSVTNLLDFGNIRNLHETYIKKKGKKKSDNINSILTLNKIISFGGKEPDQKRSHKYKIESSVKLKDFKKSIKKHMITENDMLIYDGNPLTELYDDFKLKDLGLIVGPGNESGWINDTITLMINGSMFSSSKKKRKSKKKTKRKSKNKSKRKSKSKTKKTKTKRRNKSKRKKTKRR</sequence>
<dbReference type="InterPro" id="IPR050704">
    <property type="entry name" value="Peptidase_C85-like"/>
</dbReference>
<feature type="compositionally biased region" description="Basic residues" evidence="1">
    <location>
        <begin position="307"/>
        <end position="352"/>
    </location>
</feature>
<evidence type="ECO:0000256" key="1">
    <source>
        <dbReference type="SAM" id="MobiDB-lite"/>
    </source>
</evidence>
<protein>
    <recommendedName>
        <fullName evidence="2">OTU domain-containing protein</fullName>
    </recommendedName>
</protein>
<dbReference type="SUPFAM" id="SSF54001">
    <property type="entry name" value="Cysteine proteinases"/>
    <property type="match status" value="1"/>
</dbReference>
<dbReference type="PANTHER" id="PTHR12419">
    <property type="entry name" value="OTU DOMAIN CONTAINING PROTEIN"/>
    <property type="match status" value="1"/>
</dbReference>
<dbReference type="Gene3D" id="3.90.70.80">
    <property type="match status" value="1"/>
</dbReference>
<dbReference type="Pfam" id="PF02338">
    <property type="entry name" value="OTU"/>
    <property type="match status" value="1"/>
</dbReference>
<dbReference type="GO" id="GO:0016579">
    <property type="term" value="P:protein deubiquitination"/>
    <property type="evidence" value="ECO:0007669"/>
    <property type="project" value="TreeGrafter"/>
</dbReference>
<dbReference type="GO" id="GO:0004843">
    <property type="term" value="F:cysteine-type deubiquitinase activity"/>
    <property type="evidence" value="ECO:0007669"/>
    <property type="project" value="TreeGrafter"/>
</dbReference>
<dbReference type="EMBL" id="MN739248">
    <property type="protein sequence ID" value="QHS95368.1"/>
    <property type="molecule type" value="Genomic_DNA"/>
</dbReference>
<dbReference type="AlphaFoldDB" id="A0A6C0BVC6"/>
<reference evidence="3" key="1">
    <citation type="journal article" date="2020" name="Nature">
        <title>Giant virus diversity and host interactions through global metagenomics.</title>
        <authorList>
            <person name="Schulz F."/>
            <person name="Roux S."/>
            <person name="Paez-Espino D."/>
            <person name="Jungbluth S."/>
            <person name="Walsh D.A."/>
            <person name="Denef V.J."/>
            <person name="McMahon K.D."/>
            <person name="Konstantinidis K.T."/>
            <person name="Eloe-Fadrosh E.A."/>
            <person name="Kyrpides N.C."/>
            <person name="Woyke T."/>
        </authorList>
    </citation>
    <scope>NUCLEOTIDE SEQUENCE</scope>
    <source>
        <strain evidence="3">GVMAG-M-3300018428-35</strain>
    </source>
</reference>